<dbReference type="PROSITE" id="PS50893">
    <property type="entry name" value="ABC_TRANSPORTER_2"/>
    <property type="match status" value="1"/>
</dbReference>
<reference evidence="5 6" key="1">
    <citation type="submission" date="2024-09" db="EMBL/GenBank/DDBJ databases">
        <authorList>
            <person name="Sun Q."/>
            <person name="Mori K."/>
        </authorList>
    </citation>
    <scope>NUCLEOTIDE SEQUENCE [LARGE SCALE GENOMIC DNA]</scope>
    <source>
        <strain evidence="5 6">TBRC 3947</strain>
    </source>
</reference>
<evidence type="ECO:0000256" key="2">
    <source>
        <dbReference type="ARBA" id="ARBA00022741"/>
    </source>
</evidence>
<dbReference type="RefSeq" id="WP_377255915.1">
    <property type="nucleotide sequence ID" value="NZ_JBHLUH010000060.1"/>
</dbReference>
<dbReference type="InterPro" id="IPR003593">
    <property type="entry name" value="AAA+_ATPase"/>
</dbReference>
<dbReference type="SUPFAM" id="SSF52540">
    <property type="entry name" value="P-loop containing nucleoside triphosphate hydrolases"/>
    <property type="match status" value="1"/>
</dbReference>
<evidence type="ECO:0000256" key="1">
    <source>
        <dbReference type="ARBA" id="ARBA00022448"/>
    </source>
</evidence>
<evidence type="ECO:0000313" key="6">
    <source>
        <dbReference type="Proteomes" id="UP001589867"/>
    </source>
</evidence>
<keyword evidence="6" id="KW-1185">Reference proteome</keyword>
<feature type="domain" description="ABC transporter" evidence="4">
    <location>
        <begin position="4"/>
        <end position="245"/>
    </location>
</feature>
<dbReference type="Gene3D" id="3.40.50.300">
    <property type="entry name" value="P-loop containing nucleotide triphosphate hydrolases"/>
    <property type="match status" value="1"/>
</dbReference>
<dbReference type="Pfam" id="PF00005">
    <property type="entry name" value="ABC_tran"/>
    <property type="match status" value="1"/>
</dbReference>
<protein>
    <submittedName>
        <fullName evidence="5">ABC transporter ATP-binding protein</fullName>
    </submittedName>
</protein>
<dbReference type="PANTHER" id="PTHR45772">
    <property type="entry name" value="CONSERVED COMPONENT OF ABC TRANSPORTER FOR NATURAL AMINO ACIDS-RELATED"/>
    <property type="match status" value="1"/>
</dbReference>
<dbReference type="InterPro" id="IPR051120">
    <property type="entry name" value="ABC_AA/LPS_Transport"/>
</dbReference>
<keyword evidence="1" id="KW-0813">Transport</keyword>
<proteinExistence type="predicted"/>
<name>A0ABV6M9Q9_9ACTN</name>
<dbReference type="GO" id="GO:0005524">
    <property type="term" value="F:ATP binding"/>
    <property type="evidence" value="ECO:0007669"/>
    <property type="project" value="UniProtKB-KW"/>
</dbReference>
<dbReference type="EMBL" id="JBHLUH010000060">
    <property type="protein sequence ID" value="MFC0531460.1"/>
    <property type="molecule type" value="Genomic_DNA"/>
</dbReference>
<evidence type="ECO:0000313" key="5">
    <source>
        <dbReference type="EMBL" id="MFC0531460.1"/>
    </source>
</evidence>
<sequence length="252" mass="27232">MSLLALHNVHKHYGGPPVVQDVTLTVDPGETVAIIGPNGAGKTTLFSVMAGERLANQGRVELFGKDVTRAGARRLAHAGVARTFQIARFFPSKTVEENVTIAAQTTRRRYRRFWAGVPRPDDDVGRAIDATGLTGLRPVLASTLSQGNRKNLEIAMALVQRPRLLLLDEPTAGMGVEDLPRTVAVLKDLRQSRPDLAIVITAHDMDVVFALADRVVLMANGRIALDGRPEEVRDAPQTREIYLGNSYGGGAA</sequence>
<dbReference type="PANTHER" id="PTHR45772:SF2">
    <property type="entry name" value="ABC TRANSPORTER ATP-BINDING PROTEIN"/>
    <property type="match status" value="1"/>
</dbReference>
<dbReference type="SMART" id="SM00382">
    <property type="entry name" value="AAA"/>
    <property type="match status" value="1"/>
</dbReference>
<dbReference type="InterPro" id="IPR027417">
    <property type="entry name" value="P-loop_NTPase"/>
</dbReference>
<dbReference type="InterPro" id="IPR003439">
    <property type="entry name" value="ABC_transporter-like_ATP-bd"/>
</dbReference>
<keyword evidence="2" id="KW-0547">Nucleotide-binding</keyword>
<comment type="caution">
    <text evidence="5">The sequence shown here is derived from an EMBL/GenBank/DDBJ whole genome shotgun (WGS) entry which is preliminary data.</text>
</comment>
<accession>A0ABV6M9Q9</accession>
<organism evidence="5 6">
    <name type="scientific">Phytohabitans kaempferiae</name>
    <dbReference type="NCBI Taxonomy" id="1620943"/>
    <lineage>
        <taxon>Bacteria</taxon>
        <taxon>Bacillati</taxon>
        <taxon>Actinomycetota</taxon>
        <taxon>Actinomycetes</taxon>
        <taxon>Micromonosporales</taxon>
        <taxon>Micromonosporaceae</taxon>
    </lineage>
</organism>
<gene>
    <name evidence="5" type="ORF">ACFFIA_27830</name>
</gene>
<evidence type="ECO:0000256" key="3">
    <source>
        <dbReference type="ARBA" id="ARBA00022840"/>
    </source>
</evidence>
<evidence type="ECO:0000259" key="4">
    <source>
        <dbReference type="PROSITE" id="PS50893"/>
    </source>
</evidence>
<keyword evidence="3 5" id="KW-0067">ATP-binding</keyword>
<dbReference type="Proteomes" id="UP001589867">
    <property type="component" value="Unassembled WGS sequence"/>
</dbReference>